<accession>A0A4P9Y902</accession>
<feature type="compositionally biased region" description="Polar residues" evidence="4">
    <location>
        <begin position="185"/>
        <end position="198"/>
    </location>
</feature>
<keyword evidence="1" id="KW-0805">Transcription regulation</keyword>
<name>A0A4P9Y902_9FUNG</name>
<dbReference type="InterPro" id="IPR009057">
    <property type="entry name" value="Homeodomain-like_sf"/>
</dbReference>
<feature type="compositionally biased region" description="Basic and acidic residues" evidence="4">
    <location>
        <begin position="848"/>
        <end position="862"/>
    </location>
</feature>
<dbReference type="GO" id="GO:0005634">
    <property type="term" value="C:nucleus"/>
    <property type="evidence" value="ECO:0007669"/>
    <property type="project" value="TreeGrafter"/>
</dbReference>
<feature type="compositionally biased region" description="Basic residues" evidence="4">
    <location>
        <begin position="124"/>
        <end position="134"/>
    </location>
</feature>
<evidence type="ECO:0000256" key="3">
    <source>
        <dbReference type="ARBA" id="ARBA00023242"/>
    </source>
</evidence>
<feature type="compositionally biased region" description="Basic and acidic residues" evidence="4">
    <location>
        <begin position="688"/>
        <end position="704"/>
    </location>
</feature>
<dbReference type="SUPFAM" id="SSF46689">
    <property type="entry name" value="Homeodomain-like"/>
    <property type="match status" value="1"/>
</dbReference>
<feature type="compositionally biased region" description="Pro residues" evidence="4">
    <location>
        <begin position="814"/>
        <end position="829"/>
    </location>
</feature>
<feature type="compositionally biased region" description="Pro residues" evidence="4">
    <location>
        <begin position="67"/>
        <end position="78"/>
    </location>
</feature>
<keyword evidence="2" id="KW-0804">Transcription</keyword>
<gene>
    <name evidence="5" type="ORF">BJ684DRAFT_14833</name>
</gene>
<evidence type="ECO:0008006" key="7">
    <source>
        <dbReference type="Google" id="ProtNLM"/>
    </source>
</evidence>
<feature type="region of interest" description="Disordered" evidence="4">
    <location>
        <begin position="593"/>
        <end position="864"/>
    </location>
</feature>
<feature type="compositionally biased region" description="Polar residues" evidence="4">
    <location>
        <begin position="795"/>
        <end position="810"/>
    </location>
</feature>
<organism evidence="5 6">
    <name type="scientific">Piptocephalis cylindrospora</name>
    <dbReference type="NCBI Taxonomy" id="1907219"/>
    <lineage>
        <taxon>Eukaryota</taxon>
        <taxon>Fungi</taxon>
        <taxon>Fungi incertae sedis</taxon>
        <taxon>Zoopagomycota</taxon>
        <taxon>Zoopagomycotina</taxon>
        <taxon>Zoopagomycetes</taxon>
        <taxon>Zoopagales</taxon>
        <taxon>Piptocephalidaceae</taxon>
        <taxon>Piptocephalis</taxon>
    </lineage>
</organism>
<feature type="region of interest" description="Disordered" evidence="4">
    <location>
        <begin position="1"/>
        <end position="269"/>
    </location>
</feature>
<dbReference type="AlphaFoldDB" id="A0A4P9Y902"/>
<evidence type="ECO:0000256" key="1">
    <source>
        <dbReference type="ARBA" id="ARBA00023015"/>
    </source>
</evidence>
<evidence type="ECO:0000256" key="2">
    <source>
        <dbReference type="ARBA" id="ARBA00023163"/>
    </source>
</evidence>
<feature type="region of interest" description="Disordered" evidence="4">
    <location>
        <begin position="1034"/>
        <end position="1079"/>
    </location>
</feature>
<dbReference type="OrthoDB" id="2143914at2759"/>
<dbReference type="GO" id="GO:0006355">
    <property type="term" value="P:regulation of DNA-templated transcription"/>
    <property type="evidence" value="ECO:0007669"/>
    <property type="project" value="TreeGrafter"/>
</dbReference>
<evidence type="ECO:0000256" key="4">
    <source>
        <dbReference type="SAM" id="MobiDB-lite"/>
    </source>
</evidence>
<dbReference type="Proteomes" id="UP000267251">
    <property type="component" value="Unassembled WGS sequence"/>
</dbReference>
<feature type="compositionally biased region" description="Acidic residues" evidence="4">
    <location>
        <begin position="595"/>
        <end position="614"/>
    </location>
</feature>
<protein>
    <recommendedName>
        <fullName evidence="7">Myb-like domain-containing protein</fullName>
    </recommendedName>
</protein>
<evidence type="ECO:0000313" key="6">
    <source>
        <dbReference type="Proteomes" id="UP000267251"/>
    </source>
</evidence>
<dbReference type="PANTHER" id="PTHR16088:SF3">
    <property type="entry name" value="GON-4-LIKE PROTEIN"/>
    <property type="match status" value="1"/>
</dbReference>
<feature type="compositionally biased region" description="Polar residues" evidence="4">
    <location>
        <begin position="242"/>
        <end position="261"/>
    </location>
</feature>
<reference evidence="6" key="1">
    <citation type="journal article" date="2018" name="Nat. Microbiol.">
        <title>Leveraging single-cell genomics to expand the fungal tree of life.</title>
        <authorList>
            <person name="Ahrendt S.R."/>
            <person name="Quandt C.A."/>
            <person name="Ciobanu D."/>
            <person name="Clum A."/>
            <person name="Salamov A."/>
            <person name="Andreopoulos B."/>
            <person name="Cheng J.F."/>
            <person name="Woyke T."/>
            <person name="Pelin A."/>
            <person name="Henrissat B."/>
            <person name="Reynolds N.K."/>
            <person name="Benny G.L."/>
            <person name="Smith M.E."/>
            <person name="James T.Y."/>
            <person name="Grigoriev I.V."/>
        </authorList>
    </citation>
    <scope>NUCLEOTIDE SEQUENCE [LARGE SCALE GENOMIC DNA]</scope>
</reference>
<feature type="compositionally biased region" description="Acidic residues" evidence="4">
    <location>
        <begin position="705"/>
        <end position="746"/>
    </location>
</feature>
<dbReference type="InterPro" id="IPR052435">
    <property type="entry name" value="YY1-Transcr_Regul"/>
</dbReference>
<feature type="compositionally biased region" description="Low complexity" evidence="4">
    <location>
        <begin position="49"/>
        <end position="64"/>
    </location>
</feature>
<dbReference type="EMBL" id="KZ987781">
    <property type="protein sequence ID" value="RKP14871.1"/>
    <property type="molecule type" value="Genomic_DNA"/>
</dbReference>
<feature type="compositionally biased region" description="Pro residues" evidence="4">
    <location>
        <begin position="1"/>
        <end position="10"/>
    </location>
</feature>
<dbReference type="GO" id="GO:0003712">
    <property type="term" value="F:transcription coregulator activity"/>
    <property type="evidence" value="ECO:0007669"/>
    <property type="project" value="TreeGrafter"/>
</dbReference>
<keyword evidence="6" id="KW-1185">Reference proteome</keyword>
<proteinExistence type="predicted"/>
<dbReference type="PANTHER" id="PTHR16088">
    <property type="entry name" value="YY1 ASSOCIATED PROTEIN-RELATED"/>
    <property type="match status" value="1"/>
</dbReference>
<feature type="compositionally biased region" description="Low complexity" evidence="4">
    <location>
        <begin position="222"/>
        <end position="241"/>
    </location>
</feature>
<sequence>MLPPRVPAPLPLNLSPRPPRRPSQSQQQQEKEQDQGLATPITSAPLCLPSPTTRTLPSPSSLRPVRPRPVPRSSPPSAPSILGDHTTRGNILLPAPLPSTFSMSPLSSGKSQKSGKKDQSNPMRRPRANTRKRPSPSAGKHAYGRVQDDGAMAPNLINFSPAHPSSLMDQEPLFPSSGIEEDQENASSSQTNPTSSPLASREHRKRYKSSSNPISHDKTPGSSVSSTPRSSHPSHISSLSSAQPGQTNTLLSESPQFSPFSDDTAIGGRPAQVSPIALVPLEEDPLSLPLPPSSMPVDEEDTSFGDFIVRDGETGGTDGMDALNSLLFLGSDDFPPSIHGPQDGESSIGSILGLEEGRSHMGSLMRLEKGTDQIGSLQGLEEGLTLGADTPLFPHMTLDHLPAISTSIIPSPTALQIPIPTPTSLPASMVTPTSMVIPTSTSMPTSLPIPMPMPTSSPPSTSSPSSAANLLLINGMLLDRQTVYRSVAEDLLCGSRQRDGQSAWDLMGQVVTAVMKAREEAPIHQPSHQAKSPGIPAIALDSPGSPLGTMGSGSITIPRTHFPSPLSQTHPSSQSIDHVFTGDVDAILDAHEQQQQEDEDKEIPGETEDEDEEDKAYRKFLASLRSIDPLPPPVQPLGGTGRPTGTKSSGVKGWFGRGRGAGSIQSGLRQGGHFSGLSRAAPESSLDWIHEEGTKEDQRGRGEAEVEEDEEDGEWTLEDPEDKIIGGEEEDEDEEEEEEEEDEEMIEMGGVGSMRRMSTHSTGLHQGEEEEEEDEEMEEDDEEEYPEERMDASKGRQTPRPSQRTGSSHLQPYPRNPRSPHPSSFPPSSPSTGPLHSSKGGASGYGPERYRADPETREEFRQDNGSVISRKEYCDLVMDTVTYGEEVERGGGLGADRYKGLVSDPNLLFTEDQARMLRHQQAQNLQLLLQWFLLTREMEHGGATEEGQTGRGTATHWASQLGRDVNQLGEARERAHHWLGIGKGTEGAKGKADGALRACASLGTFTSFHNTLGLDESLDMVSGKLDIKDTIHNATHNGAGMEGKEEEDEQGSGAPSAKIPKEPSYFLIPPRKGGRGEGRPAGGIPRALCLPERATLLLDLVSPVFDPSLHPRIFPARRKKRVVFNPAEDALLVLGKRAYGDDWHSLRTHMLPAMSTRQLFVRYKNLVSRRYSANPVRDYHLLRIKPLGLEEEELLYKGARAYGRRFLVLSERLLPERPDVLLRATYRKIARVPRAMELGEWKVPGSV</sequence>
<evidence type="ECO:0000313" key="5">
    <source>
        <dbReference type="EMBL" id="RKP14871.1"/>
    </source>
</evidence>
<feature type="compositionally biased region" description="Acidic residues" evidence="4">
    <location>
        <begin position="768"/>
        <end position="786"/>
    </location>
</feature>
<keyword evidence="3" id="KW-0539">Nucleus</keyword>